<dbReference type="AlphaFoldDB" id="A0A5E3ZY04"/>
<organism evidence="1 2">
    <name type="scientific">Lawsonella clevelandensis</name>
    <dbReference type="NCBI Taxonomy" id="1528099"/>
    <lineage>
        <taxon>Bacteria</taxon>
        <taxon>Bacillati</taxon>
        <taxon>Actinomycetota</taxon>
        <taxon>Actinomycetes</taxon>
        <taxon>Mycobacteriales</taxon>
        <taxon>Lawsonellaceae</taxon>
        <taxon>Lawsonella</taxon>
    </lineage>
</organism>
<accession>A0A5E3ZY04</accession>
<name>A0A5E3ZY04_9ACTN</name>
<reference evidence="1 2" key="1">
    <citation type="submission" date="2019-04" db="EMBL/GenBank/DDBJ databases">
        <authorList>
            <person name="Seth-Smith MB H."/>
            <person name="Seth-Smith H."/>
        </authorList>
    </citation>
    <scope>NUCLEOTIDE SEQUENCE [LARGE SCALE GENOMIC DNA]</scope>
    <source>
        <strain evidence="1">USB-603019</strain>
    </source>
</reference>
<sequence length="64" mass="7425">MQVGTVQQRTVWPKYCVIVATQRETLQARYPHKAPAHTKHGLVVLCRFLGSFRQLIHFWILAGH</sequence>
<dbReference type="EMBL" id="LR584267">
    <property type="protein sequence ID" value="VHO01197.1"/>
    <property type="molecule type" value="Genomic_DNA"/>
</dbReference>
<evidence type="ECO:0000313" key="2">
    <source>
        <dbReference type="Proteomes" id="UP000324288"/>
    </source>
</evidence>
<dbReference type="Proteomes" id="UP000324288">
    <property type="component" value="Chromosome"/>
</dbReference>
<protein>
    <submittedName>
        <fullName evidence="1">Uncharacterized protein</fullName>
    </submittedName>
</protein>
<proteinExistence type="predicted"/>
<keyword evidence="2" id="KW-1185">Reference proteome</keyword>
<gene>
    <name evidence="1" type="ORF">LC603019_01231</name>
</gene>
<evidence type="ECO:0000313" key="1">
    <source>
        <dbReference type="EMBL" id="VHO01197.1"/>
    </source>
</evidence>